<dbReference type="EMBL" id="JAVXUP010000308">
    <property type="protein sequence ID" value="KAK3031374.1"/>
    <property type="molecule type" value="Genomic_DNA"/>
</dbReference>
<reference evidence="2" key="1">
    <citation type="submission" date="2022-12" db="EMBL/GenBank/DDBJ databases">
        <title>Draft genome assemblies for two species of Escallonia (Escalloniales).</title>
        <authorList>
            <person name="Chanderbali A."/>
            <person name="Dervinis C."/>
            <person name="Anghel I."/>
            <person name="Soltis D."/>
            <person name="Soltis P."/>
            <person name="Zapata F."/>
        </authorList>
    </citation>
    <scope>NUCLEOTIDE SEQUENCE</scope>
    <source>
        <strain evidence="2">UCBG64.0493</strain>
        <tissue evidence="2">Leaf</tissue>
    </source>
</reference>
<dbReference type="Pfam" id="PF00400">
    <property type="entry name" value="WD40"/>
    <property type="match status" value="3"/>
</dbReference>
<feature type="compositionally biased region" description="Basic and acidic residues" evidence="1">
    <location>
        <begin position="898"/>
        <end position="913"/>
    </location>
</feature>
<feature type="region of interest" description="Disordered" evidence="1">
    <location>
        <begin position="1"/>
        <end position="20"/>
    </location>
</feature>
<sequence>MKPNRKLKKPPHTPPKNANGLASSACDSKCVYVAGCVVVVYEVELGTQSHLVASDRPPRPLSCVAVSRDGKFVAAGESGNQSAVVVWDCATFTSVSDLKGHQDGVACTAFSSDGKHLVSVGFPPDGYLCLWHWRSGILVTKLKACSSCSSVASVSFSADAKFIVTAGKRHLKIWTIGSSTRFCSKSGARSLALQGKTVNLNHQKGCSFTAVTSPLWPDSGRIGCNQIEECLPLYALTDSGILCLLRSGLKITNSVDLKVRKGFALSVSKKLVACACNNGVVKLFANDSLRHAGSLHYSDANRCNNANDVECHAKAREDDSQSLRHHPDATACQFSTPEKLVVVYGDHSLYIWDIHDGGKATKSCVLVSHSACIWDIKNLSCENMHDPSLACFARGCSGGVSFATCSADGVIRLWDLALQPVLLEGSSTHATGHSLVVTEPVVTTNIVSAGIFERDSMMSGVSTQGFRAMSVSSDGKYLAAGDCMGNLHIYNLQTSEYTCIQDAHTEEILSLSFSNPVKKDGFSEKHSESHYLLASGGRDQMIHLYDVESNFDLIGSVDDHSAAVTFVKITGNGCKVLSCSANKSLFFHDVAATDTGYKISRCDCHMASQRAVYDMDVDPLMELAVTMGEDKKMSTFNIASGKLIRSFKLSGEFGDPIKVGSDGCIFVWKAPAPLSLKMMRKIKETSYPFSPSSIGQSVAFTRIKFREEDEFLSKIKSKYEALLKNSKSVGQRMSHGGGPQETSAFKFSISRLPSWAQAKVTSPKVIPIDPELVSSQQLSIAYEIMKDQGIISFQVQSAVETADTKQTELLSGEPIANNSSVAGVEITTNTNAFSAETLDNDVFNLNFTNLSATSKTGGKKSSARKRYSARFFLRRDLLRGQKELVDTPTQDFGGDSMEMGKDSSLKVSLEEQSMKVLEESQSVCEQ</sequence>
<dbReference type="InterPro" id="IPR052779">
    <property type="entry name" value="WDR62"/>
</dbReference>
<gene>
    <name evidence="2" type="ORF">RJ639_036082</name>
</gene>
<dbReference type="PANTHER" id="PTHR45589:SF1">
    <property type="entry name" value="WD REPEAT DOMAIN 62, ISOFORM G"/>
    <property type="match status" value="1"/>
</dbReference>
<comment type="caution">
    <text evidence="2">The sequence shown here is derived from an EMBL/GenBank/DDBJ whole genome shotgun (WGS) entry which is preliminary data.</text>
</comment>
<accession>A0AA88WQU6</accession>
<dbReference type="InterPro" id="IPR015943">
    <property type="entry name" value="WD40/YVTN_repeat-like_dom_sf"/>
</dbReference>
<feature type="compositionally biased region" description="Basic residues" evidence="1">
    <location>
        <begin position="1"/>
        <end position="11"/>
    </location>
</feature>
<name>A0AA88WQU6_9ASTE</name>
<keyword evidence="3" id="KW-1185">Reference proteome</keyword>
<dbReference type="Proteomes" id="UP001188597">
    <property type="component" value="Unassembled WGS sequence"/>
</dbReference>
<dbReference type="SMART" id="SM00320">
    <property type="entry name" value="WD40"/>
    <property type="match status" value="9"/>
</dbReference>
<dbReference type="PANTHER" id="PTHR45589">
    <property type="entry name" value="WD REPEAT DOMAIN 62, ISOFORM G"/>
    <property type="match status" value="1"/>
</dbReference>
<proteinExistence type="predicted"/>
<organism evidence="2 3">
    <name type="scientific">Escallonia herrerae</name>
    <dbReference type="NCBI Taxonomy" id="1293975"/>
    <lineage>
        <taxon>Eukaryota</taxon>
        <taxon>Viridiplantae</taxon>
        <taxon>Streptophyta</taxon>
        <taxon>Embryophyta</taxon>
        <taxon>Tracheophyta</taxon>
        <taxon>Spermatophyta</taxon>
        <taxon>Magnoliopsida</taxon>
        <taxon>eudicotyledons</taxon>
        <taxon>Gunneridae</taxon>
        <taxon>Pentapetalae</taxon>
        <taxon>asterids</taxon>
        <taxon>campanulids</taxon>
        <taxon>Escalloniales</taxon>
        <taxon>Escalloniaceae</taxon>
        <taxon>Escallonia</taxon>
    </lineage>
</organism>
<evidence type="ECO:0000313" key="2">
    <source>
        <dbReference type="EMBL" id="KAK3031374.1"/>
    </source>
</evidence>
<feature type="non-terminal residue" evidence="2">
    <location>
        <position position="926"/>
    </location>
</feature>
<dbReference type="Gene3D" id="2.130.10.10">
    <property type="entry name" value="YVTN repeat-like/Quinoprotein amine dehydrogenase"/>
    <property type="match status" value="3"/>
</dbReference>
<protein>
    <submittedName>
        <fullName evidence="2">Uncharacterized protein</fullName>
    </submittedName>
</protein>
<evidence type="ECO:0000313" key="3">
    <source>
        <dbReference type="Proteomes" id="UP001188597"/>
    </source>
</evidence>
<dbReference type="AlphaFoldDB" id="A0AA88WQU6"/>
<dbReference type="InterPro" id="IPR036322">
    <property type="entry name" value="WD40_repeat_dom_sf"/>
</dbReference>
<evidence type="ECO:0000256" key="1">
    <source>
        <dbReference type="SAM" id="MobiDB-lite"/>
    </source>
</evidence>
<dbReference type="SUPFAM" id="SSF50978">
    <property type="entry name" value="WD40 repeat-like"/>
    <property type="match status" value="1"/>
</dbReference>
<dbReference type="InterPro" id="IPR001680">
    <property type="entry name" value="WD40_rpt"/>
</dbReference>
<feature type="region of interest" description="Disordered" evidence="1">
    <location>
        <begin position="884"/>
        <end position="913"/>
    </location>
</feature>